<dbReference type="OMA" id="MNGIRHL"/>
<dbReference type="GO" id="GO:0005739">
    <property type="term" value="C:mitochondrion"/>
    <property type="evidence" value="ECO:0007669"/>
    <property type="project" value="GOC"/>
</dbReference>
<comment type="subcellular location">
    <subcellularLocation>
        <location evidence="1">Membrane</location>
        <topology evidence="1">Multi-pass membrane protein</topology>
    </subcellularLocation>
</comment>
<evidence type="ECO:0000256" key="6">
    <source>
        <dbReference type="ARBA" id="ARBA00022692"/>
    </source>
</evidence>
<evidence type="ECO:0000313" key="14">
    <source>
        <dbReference type="Ensembl" id="ENSEBUP00000020139.1"/>
    </source>
</evidence>
<comment type="pathway">
    <text evidence="2">Carbohydrate metabolism; tricarboxylic acid cycle.</text>
</comment>
<feature type="transmembrane region" description="Helical" evidence="13">
    <location>
        <begin position="59"/>
        <end position="80"/>
    </location>
</feature>
<evidence type="ECO:0000256" key="7">
    <source>
        <dbReference type="ARBA" id="ARBA00022723"/>
    </source>
</evidence>
<reference evidence="14" key="1">
    <citation type="submission" date="2025-08" db="UniProtKB">
        <authorList>
            <consortium name="Ensembl"/>
        </authorList>
    </citation>
    <scope>IDENTIFICATION</scope>
</reference>
<protein>
    <recommendedName>
        <fullName evidence="4">Succinate dehydrogenase cytochrome b560 subunit, mitochondrial</fullName>
    </recommendedName>
    <alternativeName>
        <fullName evidence="11">Malate dehydrogenase [quinone] cytochrome b560 subunit</fullName>
    </alternativeName>
</protein>
<dbReference type="PROSITE" id="PS01000">
    <property type="entry name" value="SDH_CYT_1"/>
    <property type="match status" value="1"/>
</dbReference>
<evidence type="ECO:0000256" key="11">
    <source>
        <dbReference type="ARBA" id="ARBA00045023"/>
    </source>
</evidence>
<keyword evidence="8 13" id="KW-1133">Transmembrane helix</keyword>
<keyword evidence="10 13" id="KW-0472">Membrane</keyword>
<keyword evidence="9" id="KW-0408">Iron</keyword>
<dbReference type="GO" id="GO:0046872">
    <property type="term" value="F:metal ion binding"/>
    <property type="evidence" value="ECO:0007669"/>
    <property type="project" value="UniProtKB-KW"/>
</dbReference>
<dbReference type="PANTHER" id="PTHR10978">
    <property type="entry name" value="SUCCINATE DEHYDROGENASE CYTOCHROME B560 SUBUNIT"/>
    <property type="match status" value="1"/>
</dbReference>
<dbReference type="PROSITE" id="PS01001">
    <property type="entry name" value="SDH_CYT_2"/>
    <property type="match status" value="1"/>
</dbReference>
<evidence type="ECO:0000313" key="15">
    <source>
        <dbReference type="Proteomes" id="UP000694388"/>
    </source>
</evidence>
<evidence type="ECO:0000256" key="5">
    <source>
        <dbReference type="ARBA" id="ARBA00022617"/>
    </source>
</evidence>
<dbReference type="NCBIfam" id="TIGR02970">
    <property type="entry name" value="succ_dehyd_cytB"/>
    <property type="match status" value="1"/>
</dbReference>
<dbReference type="Ensembl" id="ENSEBUT00000020715.1">
    <property type="protein sequence ID" value="ENSEBUP00000020139.1"/>
    <property type="gene ID" value="ENSEBUG00000012497.1"/>
</dbReference>
<evidence type="ECO:0000256" key="9">
    <source>
        <dbReference type="ARBA" id="ARBA00023004"/>
    </source>
</evidence>
<keyword evidence="6 13" id="KW-0812">Transmembrane</keyword>
<dbReference type="Proteomes" id="UP000694388">
    <property type="component" value="Unplaced"/>
</dbReference>
<comment type="function">
    <text evidence="12">Membrane-anchoring subunit of succinate dehydrogenase (SDH) that is involved in complex II of the mitochondrial electron transport chain and is responsible for transferring electrons from succinate to ubiquinone (coenzyme Q). SDH also oxidizes malate to the non-canonical enol form of oxaloacetate, enol-oxaloacetate. Enol-oxaloacetate, which is a potent inhibitor of the succinate dehydrogenase activity, is further isomerized into keto-oxaloacetate.</text>
</comment>
<feature type="transmembrane region" description="Helical" evidence="13">
    <location>
        <begin position="134"/>
        <end position="154"/>
    </location>
</feature>
<dbReference type="Pfam" id="PF01127">
    <property type="entry name" value="Sdh_cyt"/>
    <property type="match status" value="1"/>
</dbReference>
<evidence type="ECO:0000256" key="8">
    <source>
        <dbReference type="ARBA" id="ARBA00022989"/>
    </source>
</evidence>
<dbReference type="InterPro" id="IPR014314">
    <property type="entry name" value="Succ_DH_cytb556"/>
</dbReference>
<keyword evidence="5" id="KW-0349">Heme</keyword>
<evidence type="ECO:0000256" key="1">
    <source>
        <dbReference type="ARBA" id="ARBA00004141"/>
    </source>
</evidence>
<comment type="subunit">
    <text evidence="3">Component of complex II composed of four subunits: the flavoprotein (FP) SDHA, iron-sulfur protein (IP) SDHB, and a cytochrome b560 composed of SDHC and SDHD.</text>
</comment>
<evidence type="ECO:0000256" key="2">
    <source>
        <dbReference type="ARBA" id="ARBA00005163"/>
    </source>
</evidence>
<accession>A0A8C4QSY7</accession>
<dbReference type="GO" id="GO:0006121">
    <property type="term" value="P:mitochondrial electron transport, succinate to ubiquinone"/>
    <property type="evidence" value="ECO:0007669"/>
    <property type="project" value="TreeGrafter"/>
</dbReference>
<keyword evidence="15" id="KW-1185">Reference proteome</keyword>
<feature type="transmembrane region" description="Helical" evidence="13">
    <location>
        <begin position="92"/>
        <end position="113"/>
    </location>
</feature>
<dbReference type="GO" id="GO:0009055">
    <property type="term" value="F:electron transfer activity"/>
    <property type="evidence" value="ECO:0007669"/>
    <property type="project" value="InterPro"/>
</dbReference>
<evidence type="ECO:0000256" key="3">
    <source>
        <dbReference type="ARBA" id="ARBA00011758"/>
    </source>
</evidence>
<dbReference type="Gene3D" id="1.20.1300.10">
    <property type="entry name" value="Fumarate reductase/succinate dehydrogenase, transmembrane subunit"/>
    <property type="match status" value="1"/>
</dbReference>
<evidence type="ECO:0000256" key="12">
    <source>
        <dbReference type="ARBA" id="ARBA00045847"/>
    </source>
</evidence>
<organism evidence="14 15">
    <name type="scientific">Eptatretus burgeri</name>
    <name type="common">Inshore hagfish</name>
    <dbReference type="NCBI Taxonomy" id="7764"/>
    <lineage>
        <taxon>Eukaryota</taxon>
        <taxon>Metazoa</taxon>
        <taxon>Chordata</taxon>
        <taxon>Craniata</taxon>
        <taxon>Vertebrata</taxon>
        <taxon>Cyclostomata</taxon>
        <taxon>Myxini</taxon>
        <taxon>Myxiniformes</taxon>
        <taxon>Myxinidae</taxon>
        <taxon>Eptatretinae</taxon>
        <taxon>Eptatretus</taxon>
    </lineage>
</organism>
<name>A0A8C4QSY7_EPTBU</name>
<dbReference type="InterPro" id="IPR000701">
    <property type="entry name" value="SuccDH_FuR_B_TM-su"/>
</dbReference>
<dbReference type="PANTHER" id="PTHR10978:SF5">
    <property type="entry name" value="SUCCINATE DEHYDROGENASE CYTOCHROME B560 SUBUNIT, MITOCHONDRIAL"/>
    <property type="match status" value="1"/>
</dbReference>
<dbReference type="CDD" id="cd03499">
    <property type="entry name" value="SQR_TypeC_SdhC"/>
    <property type="match status" value="1"/>
</dbReference>
<evidence type="ECO:0000256" key="13">
    <source>
        <dbReference type="SAM" id="Phobius"/>
    </source>
</evidence>
<reference evidence="14" key="2">
    <citation type="submission" date="2025-09" db="UniProtKB">
        <authorList>
            <consortium name="Ensembl"/>
        </authorList>
    </citation>
    <scope>IDENTIFICATION</scope>
</reference>
<keyword evidence="7" id="KW-0479">Metal-binding</keyword>
<dbReference type="GO" id="GO:0006099">
    <property type="term" value="P:tricarboxylic acid cycle"/>
    <property type="evidence" value="ECO:0007669"/>
    <property type="project" value="InterPro"/>
</dbReference>
<proteinExistence type="predicted"/>
<dbReference type="AlphaFoldDB" id="A0A8C4QSY7"/>
<sequence>MRQLGIRCPPAHRLITPTICSRYAVPLCTTAKQESKSPTRPLSPHVTIFRWPLPMMMSIAHRATGVFLAAGMVGLGLSSVLPGDYASQLSALQALGVSGFPIKLLLTVPLSYHTWNGIRHLAWDFGKGFKLTEVFRSGYIVLAFTLLSSLGLALM</sequence>
<dbReference type="SUPFAM" id="SSF81343">
    <property type="entry name" value="Fumarate reductase respiratory complex transmembrane subunits"/>
    <property type="match status" value="1"/>
</dbReference>
<dbReference type="GO" id="GO:0016020">
    <property type="term" value="C:membrane"/>
    <property type="evidence" value="ECO:0007669"/>
    <property type="project" value="UniProtKB-SubCell"/>
</dbReference>
<evidence type="ECO:0000256" key="10">
    <source>
        <dbReference type="ARBA" id="ARBA00023136"/>
    </source>
</evidence>
<dbReference type="GeneTree" id="ENSGT00390000000566"/>
<dbReference type="InterPro" id="IPR034804">
    <property type="entry name" value="SQR/QFR_C/D"/>
</dbReference>
<dbReference type="InterPro" id="IPR018495">
    <property type="entry name" value="Succ_DH_cyt_bsu_CS"/>
</dbReference>
<evidence type="ECO:0000256" key="4">
    <source>
        <dbReference type="ARBA" id="ARBA00014631"/>
    </source>
</evidence>